<keyword evidence="1" id="KW-0732">Signal</keyword>
<dbReference type="EMBL" id="JAACJS010000011">
    <property type="protein sequence ID" value="NCI49736.1"/>
    <property type="molecule type" value="Genomic_DNA"/>
</dbReference>
<dbReference type="Gene3D" id="1.25.40.10">
    <property type="entry name" value="Tetratricopeptide repeat domain"/>
    <property type="match status" value="2"/>
</dbReference>
<dbReference type="Proteomes" id="UP000753802">
    <property type="component" value="Unassembled WGS sequence"/>
</dbReference>
<sequence>MYLVNIRTYERKYRWMIACCLGLLIQFFALAATAQPNLSIELKKPKAYEERELPSEKSGNKKFTAPKRFYNNLVSRFNYYFNANNKMNEIIDLAKSRHQDDYTQLLSFYNYSLDETSKGQIDTVLYKTTAGILLHDLRSDWVDKLYLLMGRAYLYRKDFDSASNVFQFINYAFAPKDNGYDLPIGSNASNTNGVFTIASRESRSMWKKIASFPPSRNESFIWQARTYVEMDELTEAASLLELIRTDPNFPPRLKTGLEEITAYVLYKQQQWEGAADHLLLALDNAANKAERARWEYLAGQMYALANNNAKAKLSFERSIQHAIDPLMEVNARMNIVALAAGAEGDAIQRNLDELLKMAKRDKYQDSRDIIYYAAAQLELKRKNYAEAEKHLLNSIRYNTDNPLQRQLSFLLLGDMNYPIKKYAPSYKYYDSITTNLLKEADRGRVESRKPALKIISGNIDVVSREDSLQKLALLSPEERDAFLKKLLRQLRKEKGLKDTDAGNAGFGNPLGNPNASSDLFTTTGSAFYFLNNTQKARGSVEFKSKWGARPNVDNWRRQSVVSTQINTATPSGDRGPAATAVKKEPELTIETLSKDIPITSAQLQNSNDAIVKSLLANAATFQNQLEDYPSAIETYEELIRRYPDHAAVEEALYNLAYAYKKAGDVAKADAAAAQLKKSFGNGKMASQLNAAANTQKNASPAQKQYENIYNMFLSGRFEEAKEAKLRADKEFGNNYWTPQLLYIESIYYIKQKQDSTAIAKLQSIISLFQKSELAAKAVTMIDVLQRRSQIENYLANLNVSRDDETVSRGVDLNSTAAVGTAVTRKDSLAAPTTLKNTGRQLTNLSNTNTLAAAPEIKKDSGTALIVLPTDPKKPALVNAVTAPAVAESKTYKFNTSDTQYVVVVLNNVDPIFVTEGRNAFNRYNQDTYPDKRYDVFNRRINQQYNFVMIGPFANGGDAMTYIDRTRAVARTRIVPWLTADKYGFLMISNANMGLLLEKQDVEGYQAFLKGVFPDKF</sequence>
<feature type="chain" id="PRO_5046206625" evidence="1">
    <location>
        <begin position="32"/>
        <end position="1016"/>
    </location>
</feature>
<name>A0ABW9ZRL0_9BACT</name>
<evidence type="ECO:0000313" key="3">
    <source>
        <dbReference type="Proteomes" id="UP000753802"/>
    </source>
</evidence>
<keyword evidence="3" id="KW-1185">Reference proteome</keyword>
<accession>A0ABW9ZRL0</accession>
<comment type="caution">
    <text evidence="2">The sequence shown here is derived from an EMBL/GenBank/DDBJ whole genome shotgun (WGS) entry which is preliminary data.</text>
</comment>
<dbReference type="SMART" id="SM00028">
    <property type="entry name" value="TPR"/>
    <property type="match status" value="4"/>
</dbReference>
<reference evidence="2 3" key="1">
    <citation type="submission" date="2020-01" db="EMBL/GenBank/DDBJ databases">
        <title>Genome analysis.</title>
        <authorList>
            <person name="Wu S."/>
            <person name="Wang G."/>
        </authorList>
    </citation>
    <scope>NUCLEOTIDE SEQUENCE [LARGE SCALE GENOMIC DNA]</scope>
    <source>
        <strain evidence="2 3">SYL130</strain>
    </source>
</reference>
<dbReference type="RefSeq" id="WP_161818046.1">
    <property type="nucleotide sequence ID" value="NZ_JAACJS010000011.1"/>
</dbReference>
<protein>
    <submittedName>
        <fullName evidence="2">Tetratricopeptide repeat protein</fullName>
    </submittedName>
</protein>
<organism evidence="2 3">
    <name type="scientific">Sediminibacterium roseum</name>
    <dbReference type="NCBI Taxonomy" id="1978412"/>
    <lineage>
        <taxon>Bacteria</taxon>
        <taxon>Pseudomonadati</taxon>
        <taxon>Bacteroidota</taxon>
        <taxon>Chitinophagia</taxon>
        <taxon>Chitinophagales</taxon>
        <taxon>Chitinophagaceae</taxon>
        <taxon>Sediminibacterium</taxon>
    </lineage>
</organism>
<evidence type="ECO:0000256" key="1">
    <source>
        <dbReference type="SAM" id="SignalP"/>
    </source>
</evidence>
<dbReference type="Pfam" id="PF13174">
    <property type="entry name" value="TPR_6"/>
    <property type="match status" value="2"/>
</dbReference>
<gene>
    <name evidence="2" type="ORF">GWC95_07370</name>
</gene>
<dbReference type="InterPro" id="IPR019734">
    <property type="entry name" value="TPR_rpt"/>
</dbReference>
<evidence type="ECO:0000313" key="2">
    <source>
        <dbReference type="EMBL" id="NCI49736.1"/>
    </source>
</evidence>
<dbReference type="InterPro" id="IPR011990">
    <property type="entry name" value="TPR-like_helical_dom_sf"/>
</dbReference>
<proteinExistence type="predicted"/>
<feature type="signal peptide" evidence="1">
    <location>
        <begin position="1"/>
        <end position="31"/>
    </location>
</feature>
<dbReference type="SUPFAM" id="SSF48452">
    <property type="entry name" value="TPR-like"/>
    <property type="match status" value="2"/>
</dbReference>